<dbReference type="Proteomes" id="UP001556367">
    <property type="component" value="Unassembled WGS sequence"/>
</dbReference>
<comment type="caution">
    <text evidence="1">The sequence shown here is derived from an EMBL/GenBank/DDBJ whole genome shotgun (WGS) entry which is preliminary data.</text>
</comment>
<sequence length="113" mass="12716">MVREAITDATLGHLSHTVPQQQDPSPLSRLAEMILEGMLRAYSCWLLGNKLKLEIIIGRAKFSFVEGVLEKLRAIETLLQDYPEWIHNVVLIQVTSRLSSVSTENTETLTSSH</sequence>
<gene>
    <name evidence="1" type="ORF">HGRIS_011482</name>
</gene>
<keyword evidence="2" id="KW-1185">Reference proteome</keyword>
<dbReference type="Pfam" id="PF00982">
    <property type="entry name" value="Glyco_transf_20"/>
    <property type="match status" value="1"/>
</dbReference>
<evidence type="ECO:0000313" key="2">
    <source>
        <dbReference type="Proteomes" id="UP001556367"/>
    </source>
</evidence>
<protein>
    <submittedName>
        <fullName evidence="1">Uncharacterized protein</fullName>
    </submittedName>
</protein>
<dbReference type="InterPro" id="IPR001830">
    <property type="entry name" value="Glyco_trans_20"/>
</dbReference>
<evidence type="ECO:0000313" key="1">
    <source>
        <dbReference type="EMBL" id="KAL0959798.1"/>
    </source>
</evidence>
<dbReference type="SUPFAM" id="SSF53756">
    <property type="entry name" value="UDP-Glycosyltransferase/glycogen phosphorylase"/>
    <property type="match status" value="1"/>
</dbReference>
<organism evidence="1 2">
    <name type="scientific">Hohenbuehelia grisea</name>
    <dbReference type="NCBI Taxonomy" id="104357"/>
    <lineage>
        <taxon>Eukaryota</taxon>
        <taxon>Fungi</taxon>
        <taxon>Dikarya</taxon>
        <taxon>Basidiomycota</taxon>
        <taxon>Agaricomycotina</taxon>
        <taxon>Agaricomycetes</taxon>
        <taxon>Agaricomycetidae</taxon>
        <taxon>Agaricales</taxon>
        <taxon>Pleurotineae</taxon>
        <taxon>Pleurotaceae</taxon>
        <taxon>Hohenbuehelia</taxon>
    </lineage>
</organism>
<dbReference type="Gene3D" id="3.40.50.2000">
    <property type="entry name" value="Glycogen Phosphorylase B"/>
    <property type="match status" value="1"/>
</dbReference>
<name>A0ABR3JWY7_9AGAR</name>
<reference evidence="2" key="1">
    <citation type="submission" date="2024-06" db="EMBL/GenBank/DDBJ databases">
        <title>Multi-omics analyses provide insights into the biosynthesis of the anticancer antibiotic pleurotin in Hohenbuehelia grisea.</title>
        <authorList>
            <person name="Weaver J.A."/>
            <person name="Alberti F."/>
        </authorList>
    </citation>
    <scope>NUCLEOTIDE SEQUENCE [LARGE SCALE GENOMIC DNA]</scope>
    <source>
        <strain evidence="2">T-177</strain>
    </source>
</reference>
<dbReference type="EMBL" id="JASNQZ010000002">
    <property type="protein sequence ID" value="KAL0959798.1"/>
    <property type="molecule type" value="Genomic_DNA"/>
</dbReference>
<accession>A0ABR3JWY7</accession>
<proteinExistence type="predicted"/>